<proteinExistence type="predicted"/>
<feature type="transmembrane region" description="Helical" evidence="1">
    <location>
        <begin position="190"/>
        <end position="208"/>
    </location>
</feature>
<organism evidence="2 3">
    <name type="scientific">Arthrobacter caoxuetaonis</name>
    <dbReference type="NCBI Taxonomy" id="2886935"/>
    <lineage>
        <taxon>Bacteria</taxon>
        <taxon>Bacillati</taxon>
        <taxon>Actinomycetota</taxon>
        <taxon>Actinomycetes</taxon>
        <taxon>Micrococcales</taxon>
        <taxon>Micrococcaceae</taxon>
        <taxon>Arthrobacter</taxon>
    </lineage>
</organism>
<accession>A0A9X1MCF7</accession>
<feature type="transmembrane region" description="Helical" evidence="1">
    <location>
        <begin position="64"/>
        <end position="84"/>
    </location>
</feature>
<feature type="transmembrane region" description="Helical" evidence="1">
    <location>
        <begin position="383"/>
        <end position="403"/>
    </location>
</feature>
<feature type="transmembrane region" description="Helical" evidence="1">
    <location>
        <begin position="220"/>
        <end position="242"/>
    </location>
</feature>
<gene>
    <name evidence="2" type="ORF">LJ757_03040</name>
</gene>
<dbReference type="RefSeq" id="WP_227894508.1">
    <property type="nucleotide sequence ID" value="NZ_CP099466.1"/>
</dbReference>
<protein>
    <submittedName>
        <fullName evidence="2">Uncharacterized protein</fullName>
    </submittedName>
</protein>
<sequence length="663" mass="69816">MDWLNATPAVLASLAVLFLPGFAVTAALRLRAFDAVALAPLVSASLISVGAVIASLTGLPWTPVVPVVGALLAAAAAFAVRQVLDRRWPSAARLPRASTPSQELAFFAGTAIAAVILVWQVTRVLGNPDSFSQSFDNIFHLNAVHYILETGDASSLSVAGMTAGDGPVPFYPAGWHGFASLVAQVSGAELTVAVNAANIAVAAALWPFSVMFAVRQLARLASAAVIAGGVLIASFPAFPILLLDFGVLYPNFFSLAMVPAGLALAAIVLQQAPNTRISVPAAVFIALLAYPGIALAHPNGMLTLLLLAVPLVIGAYALYVHAARNAGKEPLRSVGLPSLALLIVLGAFAAVWNFVRPPEEAAFWGPVETSAQAFGEALFNAPFGRPVAFLASVLAIVGVAAAIRLPRLRWLPASYLIATALFVIASGFERSTLRSFITGVYYNDPNRLAAILPLLAAPLSILGLSTVFMWLGSRAASAPGGRVLDSLTPRGRAVSAGAAGLAGVLVLLPLTQGRNMDDAIWRAAQMYILSADSALVSSDELELMDRIDEIVPEDATIAVNPYTGGALAFAFSDRDTTHRHTLDTVTEDTITIETDLRDADLIPEVCVAARNENLQYVLDFGEREVHGGDHRYPGIENLDTDPDFELVDQVGEAKLYKFNGCQE</sequence>
<reference evidence="2" key="1">
    <citation type="submission" date="2021-10" db="EMBL/GenBank/DDBJ databases">
        <title>Novel species in genus Arthrobacter.</title>
        <authorList>
            <person name="Liu Y."/>
        </authorList>
    </citation>
    <scope>NUCLEOTIDE SEQUENCE</scope>
    <source>
        <strain evidence="2">Zg-Y453</strain>
    </source>
</reference>
<dbReference type="EMBL" id="JAJFZV010000001">
    <property type="protein sequence ID" value="MCC3296780.1"/>
    <property type="molecule type" value="Genomic_DNA"/>
</dbReference>
<feature type="transmembrane region" description="Helical" evidence="1">
    <location>
        <begin position="334"/>
        <end position="355"/>
    </location>
</feature>
<feature type="transmembrane region" description="Helical" evidence="1">
    <location>
        <begin position="448"/>
        <end position="472"/>
    </location>
</feature>
<keyword evidence="1" id="KW-0472">Membrane</keyword>
<evidence type="ECO:0000313" key="3">
    <source>
        <dbReference type="Proteomes" id="UP001139158"/>
    </source>
</evidence>
<feature type="transmembrane region" description="Helical" evidence="1">
    <location>
        <begin position="302"/>
        <end position="322"/>
    </location>
</feature>
<feature type="transmembrane region" description="Helical" evidence="1">
    <location>
        <begin position="104"/>
        <end position="122"/>
    </location>
</feature>
<feature type="transmembrane region" description="Helical" evidence="1">
    <location>
        <begin position="35"/>
        <end position="58"/>
    </location>
</feature>
<dbReference type="InterPro" id="IPR046671">
    <property type="entry name" value="DUF6541"/>
</dbReference>
<feature type="transmembrane region" description="Helical" evidence="1">
    <location>
        <begin position="277"/>
        <end position="296"/>
    </location>
</feature>
<dbReference type="AlphaFoldDB" id="A0A9X1MCF7"/>
<dbReference type="Proteomes" id="UP001139158">
    <property type="component" value="Unassembled WGS sequence"/>
</dbReference>
<keyword evidence="1" id="KW-1133">Transmembrane helix</keyword>
<evidence type="ECO:0000256" key="1">
    <source>
        <dbReference type="SAM" id="Phobius"/>
    </source>
</evidence>
<keyword evidence="1" id="KW-0812">Transmembrane</keyword>
<name>A0A9X1MCF7_9MICC</name>
<feature type="transmembrane region" description="Helical" evidence="1">
    <location>
        <begin position="493"/>
        <end position="510"/>
    </location>
</feature>
<feature type="transmembrane region" description="Helical" evidence="1">
    <location>
        <begin position="410"/>
        <end position="428"/>
    </location>
</feature>
<evidence type="ECO:0000313" key="2">
    <source>
        <dbReference type="EMBL" id="MCC3296780.1"/>
    </source>
</evidence>
<feature type="transmembrane region" description="Helical" evidence="1">
    <location>
        <begin position="6"/>
        <end position="28"/>
    </location>
</feature>
<comment type="caution">
    <text evidence="2">The sequence shown here is derived from an EMBL/GenBank/DDBJ whole genome shotgun (WGS) entry which is preliminary data.</text>
</comment>
<feature type="transmembrane region" description="Helical" evidence="1">
    <location>
        <begin position="248"/>
        <end position="270"/>
    </location>
</feature>
<keyword evidence="3" id="KW-1185">Reference proteome</keyword>
<dbReference type="Pfam" id="PF20176">
    <property type="entry name" value="DUF6541"/>
    <property type="match status" value="1"/>
</dbReference>